<dbReference type="Gene3D" id="2.130.10.10">
    <property type="entry name" value="YVTN repeat-like/Quinoprotein amine dehydrogenase"/>
    <property type="match status" value="1"/>
</dbReference>
<accession>A0AAE0SXN4</accession>
<feature type="compositionally biased region" description="Low complexity" evidence="13">
    <location>
        <begin position="10"/>
        <end position="23"/>
    </location>
</feature>
<evidence type="ECO:0000313" key="14">
    <source>
        <dbReference type="EMBL" id="KAK3599816.1"/>
    </source>
</evidence>
<dbReference type="PROSITE" id="PS50082">
    <property type="entry name" value="WD_REPEATS_2"/>
    <property type="match status" value="2"/>
</dbReference>
<keyword evidence="2" id="KW-0963">Cytoplasm</keyword>
<proteinExistence type="predicted"/>
<keyword evidence="6" id="KW-0969">Cilium</keyword>
<feature type="compositionally biased region" description="Low complexity" evidence="13">
    <location>
        <begin position="43"/>
        <end position="59"/>
    </location>
</feature>
<dbReference type="FunFam" id="2.130.10.10:FF:001248">
    <property type="entry name" value="WD repeat domain 78"/>
    <property type="match status" value="1"/>
</dbReference>
<evidence type="ECO:0000256" key="4">
    <source>
        <dbReference type="ARBA" id="ARBA00022737"/>
    </source>
</evidence>
<evidence type="ECO:0000256" key="6">
    <source>
        <dbReference type="ARBA" id="ARBA00023069"/>
    </source>
</evidence>
<evidence type="ECO:0000256" key="10">
    <source>
        <dbReference type="ARBA" id="ARBA00040002"/>
    </source>
</evidence>
<dbReference type="SMART" id="SM00320">
    <property type="entry name" value="WD40"/>
    <property type="match status" value="5"/>
</dbReference>
<keyword evidence="8" id="KW-0966">Cell projection</keyword>
<name>A0AAE0SXN4_9BIVA</name>
<dbReference type="SUPFAM" id="SSF50978">
    <property type="entry name" value="WD40 repeat-like"/>
    <property type="match status" value="1"/>
</dbReference>
<reference evidence="14" key="2">
    <citation type="journal article" date="2021" name="Genome Biol. Evol.">
        <title>Developing a high-quality reference genome for a parasitic bivalve with doubly uniparental inheritance (Bivalvia: Unionida).</title>
        <authorList>
            <person name="Smith C.H."/>
        </authorList>
    </citation>
    <scope>NUCLEOTIDE SEQUENCE</scope>
    <source>
        <strain evidence="14">CHS0354</strain>
        <tissue evidence="14">Mantle</tissue>
    </source>
</reference>
<feature type="repeat" description="WD" evidence="12">
    <location>
        <begin position="719"/>
        <end position="753"/>
    </location>
</feature>
<keyword evidence="7" id="KW-0206">Cytoskeleton</keyword>
<evidence type="ECO:0000256" key="5">
    <source>
        <dbReference type="ARBA" id="ARBA00022846"/>
    </source>
</evidence>
<evidence type="ECO:0000256" key="2">
    <source>
        <dbReference type="ARBA" id="ARBA00022490"/>
    </source>
</evidence>
<dbReference type="PANTHER" id="PTHR12442:SF12">
    <property type="entry name" value="DYNEIN AXONEMAL INTERMEDIATE CHAIN 4"/>
    <property type="match status" value="1"/>
</dbReference>
<dbReference type="InterPro" id="IPR036322">
    <property type="entry name" value="WD40_repeat_dom_sf"/>
</dbReference>
<dbReference type="GO" id="GO:0045504">
    <property type="term" value="F:dynein heavy chain binding"/>
    <property type="evidence" value="ECO:0007669"/>
    <property type="project" value="TreeGrafter"/>
</dbReference>
<keyword evidence="5" id="KW-0282">Flagellum</keyword>
<keyword evidence="15" id="KW-1185">Reference proteome</keyword>
<feature type="region of interest" description="Disordered" evidence="13">
    <location>
        <begin position="292"/>
        <end position="332"/>
    </location>
</feature>
<evidence type="ECO:0000256" key="1">
    <source>
        <dbReference type="ARBA" id="ARBA00004611"/>
    </source>
</evidence>
<evidence type="ECO:0000256" key="12">
    <source>
        <dbReference type="PROSITE-ProRule" id="PRU00221"/>
    </source>
</evidence>
<protein>
    <recommendedName>
        <fullName evidence="10">Dynein axonemal intermediate chain 4</fullName>
    </recommendedName>
    <alternativeName>
        <fullName evidence="11">WD repeat-containing protein 78</fullName>
    </alternativeName>
</protein>
<dbReference type="GO" id="GO:0005858">
    <property type="term" value="C:axonemal dynein complex"/>
    <property type="evidence" value="ECO:0007669"/>
    <property type="project" value="TreeGrafter"/>
</dbReference>
<dbReference type="GO" id="GO:0003341">
    <property type="term" value="P:cilium movement"/>
    <property type="evidence" value="ECO:0007669"/>
    <property type="project" value="TreeGrafter"/>
</dbReference>
<evidence type="ECO:0000256" key="3">
    <source>
        <dbReference type="ARBA" id="ARBA00022574"/>
    </source>
</evidence>
<evidence type="ECO:0000256" key="13">
    <source>
        <dbReference type="SAM" id="MobiDB-lite"/>
    </source>
</evidence>
<comment type="subcellular location">
    <subcellularLocation>
        <location evidence="1">Cytoplasm</location>
        <location evidence="1">Cytoskeleton</location>
        <location evidence="1">Flagellum axoneme</location>
    </subcellularLocation>
    <subcellularLocation>
        <location evidence="9">Dynein axonemal particle</location>
    </subcellularLocation>
</comment>
<reference evidence="14" key="1">
    <citation type="journal article" date="2021" name="Genome Biol. Evol.">
        <title>A High-Quality Reference Genome for a Parasitic Bivalve with Doubly Uniparental Inheritance (Bivalvia: Unionida).</title>
        <authorList>
            <person name="Smith C.H."/>
        </authorList>
    </citation>
    <scope>NUCLEOTIDE SEQUENCE</scope>
    <source>
        <strain evidence="14">CHS0354</strain>
    </source>
</reference>
<evidence type="ECO:0000256" key="11">
    <source>
        <dbReference type="ARBA" id="ARBA00041557"/>
    </source>
</evidence>
<dbReference type="PANTHER" id="PTHR12442">
    <property type="entry name" value="DYNEIN INTERMEDIATE CHAIN"/>
    <property type="match status" value="1"/>
</dbReference>
<organism evidence="14 15">
    <name type="scientific">Potamilus streckersoni</name>
    <dbReference type="NCBI Taxonomy" id="2493646"/>
    <lineage>
        <taxon>Eukaryota</taxon>
        <taxon>Metazoa</taxon>
        <taxon>Spiralia</taxon>
        <taxon>Lophotrochozoa</taxon>
        <taxon>Mollusca</taxon>
        <taxon>Bivalvia</taxon>
        <taxon>Autobranchia</taxon>
        <taxon>Heteroconchia</taxon>
        <taxon>Palaeoheterodonta</taxon>
        <taxon>Unionida</taxon>
        <taxon>Unionoidea</taxon>
        <taxon>Unionidae</taxon>
        <taxon>Ambleminae</taxon>
        <taxon>Lampsilini</taxon>
        <taxon>Potamilus</taxon>
    </lineage>
</organism>
<evidence type="ECO:0000256" key="8">
    <source>
        <dbReference type="ARBA" id="ARBA00023273"/>
    </source>
</evidence>
<sequence length="861" mass="95074">MPSKSRKSLAPGASQATGASTASRKSVTASVMKSKYGGGTTFGGSSRSNLLSSASRTRSVGPGGQPTDKGLLKNVVKVLDEQGNDVTPLPFYQVDPNQVKKNQSNILGDSSGGTPTDLMSQASIYAAGTVTASTFGGGPFTRSVFSQSYDTGSESMVGDVEEQPTDMALAWAEIRHKRDDVKEELTDADLEKMVEMTLIETDTIWLLDMPAVCISTESDEAAAVKASNERYLEIVKNKAGNDRYAERGMNTFNEPPKFKLVQTTKIGYNEVGINATTWDMYDTYEQIEKEKKGYTSGRKKSVETSKVQNDGDEEEGTISRPASPKEAEEGGDKIGQIAITKEPGPILRESSVVTVRIESRATFTSSVAGSESVFASKETGVSAITVEQSAIDEEKILNTENFRRDLFVMERVINLNTYQPQQACYRGFKVIPDIDKVAQTQQLAVSGTEPNFDRLWAYVCPLTKGRNVSSIAWNKANQDLFAIGYGQFEFSNQKEGLVCCWSLKNPEYPERVYTFKEGVTAVDFARVNPNLLAVGLYDGGVAVYNVRNTKDEPIIDNFYSPGKHTAPVWQIKWIEKERGSGEETTEVLVSISTDGRVTQWSIRKGFESYDLMRLKRMPTRMGGKKEKKGEAFISRFAGGTCFDFHTRDSNLYLAGTEEGHIHKCSCSYNEQYLESYLGHTGPVYKIQWSPFVNDIFLSGSADWSIRLWHQDHSRPVLNFFSSTKAVYDVTWSPRSSTVFACVNEGGVEVWDLSWSTLDPRIVHTLPSSHAKMTSVAFAKNSECLLVGDSEGQVTVLQLLSMPKPPDPDKQASTLTNVIKSCLASQLPHKTTDTIVKENEGLEDDLPEIKTHTKSLPRYQPM</sequence>
<evidence type="ECO:0000256" key="9">
    <source>
        <dbReference type="ARBA" id="ARBA00024190"/>
    </source>
</evidence>
<dbReference type="Pfam" id="PF00400">
    <property type="entry name" value="WD40"/>
    <property type="match status" value="2"/>
</dbReference>
<keyword evidence="4" id="KW-0677">Repeat</keyword>
<comment type="caution">
    <text evidence="14">The sequence shown here is derived from an EMBL/GenBank/DDBJ whole genome shotgun (WGS) entry which is preliminary data.</text>
</comment>
<reference evidence="14" key="3">
    <citation type="submission" date="2023-05" db="EMBL/GenBank/DDBJ databases">
        <authorList>
            <person name="Smith C.H."/>
        </authorList>
    </citation>
    <scope>NUCLEOTIDE SEQUENCE</scope>
    <source>
        <strain evidence="14">CHS0354</strain>
        <tissue evidence="14">Mantle</tissue>
    </source>
</reference>
<dbReference type="Proteomes" id="UP001195483">
    <property type="component" value="Unassembled WGS sequence"/>
</dbReference>
<feature type="repeat" description="WD" evidence="12">
    <location>
        <begin position="676"/>
        <end position="718"/>
    </location>
</feature>
<dbReference type="InterPro" id="IPR050687">
    <property type="entry name" value="Dynein_IC"/>
</dbReference>
<gene>
    <name evidence="14" type="ORF">CHS0354_022382</name>
</gene>
<evidence type="ECO:0000256" key="7">
    <source>
        <dbReference type="ARBA" id="ARBA00023212"/>
    </source>
</evidence>
<dbReference type="GO" id="GO:0045503">
    <property type="term" value="F:dynein light chain binding"/>
    <property type="evidence" value="ECO:0007669"/>
    <property type="project" value="TreeGrafter"/>
</dbReference>
<keyword evidence="3 12" id="KW-0853">WD repeat</keyword>
<dbReference type="InterPro" id="IPR015943">
    <property type="entry name" value="WD40/YVTN_repeat-like_dom_sf"/>
</dbReference>
<dbReference type="AlphaFoldDB" id="A0AAE0SXN4"/>
<dbReference type="InterPro" id="IPR001680">
    <property type="entry name" value="WD40_rpt"/>
</dbReference>
<feature type="compositionally biased region" description="Basic and acidic residues" evidence="13">
    <location>
        <begin position="323"/>
        <end position="332"/>
    </location>
</feature>
<feature type="region of interest" description="Disordered" evidence="13">
    <location>
        <begin position="1"/>
        <end position="69"/>
    </location>
</feature>
<dbReference type="EMBL" id="JAEAOA010001358">
    <property type="protein sequence ID" value="KAK3599816.1"/>
    <property type="molecule type" value="Genomic_DNA"/>
</dbReference>
<dbReference type="GO" id="GO:0120293">
    <property type="term" value="C:dynein axonemal particle"/>
    <property type="evidence" value="ECO:0007669"/>
    <property type="project" value="UniProtKB-SubCell"/>
</dbReference>
<dbReference type="PROSITE" id="PS50294">
    <property type="entry name" value="WD_REPEATS_REGION"/>
    <property type="match status" value="1"/>
</dbReference>
<evidence type="ECO:0000313" key="15">
    <source>
        <dbReference type="Proteomes" id="UP001195483"/>
    </source>
</evidence>